<dbReference type="InterPro" id="IPR051048">
    <property type="entry name" value="Peptidase_S8/S53_subtilisin"/>
</dbReference>
<dbReference type="PROSITE" id="PS00138">
    <property type="entry name" value="SUBTILASE_SER"/>
    <property type="match status" value="1"/>
</dbReference>
<dbReference type="Pfam" id="PF00082">
    <property type="entry name" value="Peptidase_S8"/>
    <property type="match status" value="1"/>
</dbReference>
<dbReference type="PRINTS" id="PR00723">
    <property type="entry name" value="SUBTILISIN"/>
</dbReference>
<dbReference type="InterPro" id="IPR023828">
    <property type="entry name" value="Peptidase_S8_Ser-AS"/>
</dbReference>
<keyword evidence="4 6" id="KW-0720">Serine protease</keyword>
<dbReference type="InterPro" id="IPR000668">
    <property type="entry name" value="Peptidase_C1A_C"/>
</dbReference>
<evidence type="ECO:0000256" key="5">
    <source>
        <dbReference type="PIRSR" id="PIRSR615500-1"/>
    </source>
</evidence>
<comment type="similarity">
    <text evidence="1 6 7">Belongs to the peptidase S8 family.</text>
</comment>
<dbReference type="InterPro" id="IPR054399">
    <property type="entry name" value="Fervidolysin-like_N_prodom"/>
</dbReference>
<dbReference type="PROSITE" id="PS51892">
    <property type="entry name" value="SUBTILASE"/>
    <property type="match status" value="1"/>
</dbReference>
<accession>A0A8E7B160</accession>
<evidence type="ECO:0000313" key="10">
    <source>
        <dbReference type="Proteomes" id="UP000680656"/>
    </source>
</evidence>
<feature type="active site" description="Charge relay system" evidence="5 6">
    <location>
        <position position="682"/>
    </location>
</feature>
<dbReference type="Gene3D" id="3.90.70.10">
    <property type="entry name" value="Cysteine proteinases"/>
    <property type="match status" value="1"/>
</dbReference>
<evidence type="ECO:0000313" key="9">
    <source>
        <dbReference type="EMBL" id="QVV89183.1"/>
    </source>
</evidence>
<dbReference type="GeneID" id="65095759"/>
<dbReference type="RefSeq" id="WP_214419983.1">
    <property type="nucleotide sequence ID" value="NZ_CP075546.1"/>
</dbReference>
<dbReference type="GO" id="GO:0004252">
    <property type="term" value="F:serine-type endopeptidase activity"/>
    <property type="evidence" value="ECO:0007669"/>
    <property type="project" value="UniProtKB-UniRule"/>
</dbReference>
<dbReference type="InterPro" id="IPR038765">
    <property type="entry name" value="Papain-like_cys_pep_sf"/>
</dbReference>
<dbReference type="PROSITE" id="PS00136">
    <property type="entry name" value="SUBTILASE_ASP"/>
    <property type="match status" value="1"/>
</dbReference>
<organism evidence="9 10">
    <name type="scientific">Methanospirillum purgamenti</name>
    <dbReference type="NCBI Taxonomy" id="2834276"/>
    <lineage>
        <taxon>Archaea</taxon>
        <taxon>Methanobacteriati</taxon>
        <taxon>Methanobacteriota</taxon>
        <taxon>Stenosarchaea group</taxon>
        <taxon>Methanomicrobia</taxon>
        <taxon>Methanomicrobiales</taxon>
        <taxon>Methanospirillaceae</taxon>
        <taxon>Methanospirillum</taxon>
    </lineage>
</organism>
<dbReference type="Pfam" id="PF22148">
    <property type="entry name" value="Fervidolysin_NPro-like"/>
    <property type="match status" value="1"/>
</dbReference>
<name>A0A8E7B160_9EURY</name>
<dbReference type="InterPro" id="IPR034204">
    <property type="entry name" value="PfSUB1-like_cat_dom"/>
</dbReference>
<dbReference type="InterPro" id="IPR028994">
    <property type="entry name" value="Integrin_alpha_N"/>
</dbReference>
<dbReference type="InterPro" id="IPR013229">
    <property type="entry name" value="PEGA"/>
</dbReference>
<dbReference type="Pfam" id="PF08308">
    <property type="entry name" value="PEGA"/>
    <property type="match status" value="1"/>
</dbReference>
<evidence type="ECO:0000256" key="4">
    <source>
        <dbReference type="ARBA" id="ARBA00022825"/>
    </source>
</evidence>
<evidence type="ECO:0000259" key="8">
    <source>
        <dbReference type="SMART" id="SM00645"/>
    </source>
</evidence>
<dbReference type="Pfam" id="PF00112">
    <property type="entry name" value="Peptidase_C1"/>
    <property type="match status" value="1"/>
</dbReference>
<dbReference type="PANTHER" id="PTHR43399">
    <property type="entry name" value="SUBTILISIN-RELATED"/>
    <property type="match status" value="1"/>
</dbReference>
<dbReference type="InterPro" id="IPR022398">
    <property type="entry name" value="Peptidase_S8_His-AS"/>
</dbReference>
<dbReference type="CDD" id="cd02619">
    <property type="entry name" value="Peptidase_C1"/>
    <property type="match status" value="1"/>
</dbReference>
<dbReference type="InterPro" id="IPR015500">
    <property type="entry name" value="Peptidase_S8_subtilisin-rel"/>
</dbReference>
<dbReference type="SMART" id="SM00645">
    <property type="entry name" value="Pept_C1"/>
    <property type="match status" value="1"/>
</dbReference>
<dbReference type="InterPro" id="IPR000169">
    <property type="entry name" value="Pept_cys_AS"/>
</dbReference>
<dbReference type="Proteomes" id="UP000680656">
    <property type="component" value="Chromosome"/>
</dbReference>
<dbReference type="InterPro" id="IPR023827">
    <property type="entry name" value="Peptidase_S8_Asp-AS"/>
</dbReference>
<dbReference type="PANTHER" id="PTHR43399:SF4">
    <property type="entry name" value="CELL WALL-ASSOCIATED PROTEASE"/>
    <property type="match status" value="1"/>
</dbReference>
<evidence type="ECO:0000256" key="2">
    <source>
        <dbReference type="ARBA" id="ARBA00022670"/>
    </source>
</evidence>
<evidence type="ECO:0000256" key="6">
    <source>
        <dbReference type="PROSITE-ProRule" id="PRU01240"/>
    </source>
</evidence>
<protein>
    <submittedName>
        <fullName evidence="9">S8 family serine peptidase</fullName>
    </submittedName>
</protein>
<dbReference type="EMBL" id="CP075546">
    <property type="protein sequence ID" value="QVV89183.1"/>
    <property type="molecule type" value="Genomic_DNA"/>
</dbReference>
<sequence>MMKQIIFVLIFLMLIGAGLQTIAAAPDGGVPVLSAVVKTPDVPLPTHYSPPSVVSPISPAAGPPVSRSPVGIVHSPVMGSYQTGQSEQEQAPASVNASKVAPMMNQSYAPDRVIVKFKTSGLSSQSSVSQIQAEAHAALGAMVIADAKTLGVEGMQVVSVPNSTGTMKAIGLYKMNPMVEYAQPDYIYHASPVEPIHIPVQVNEKAISYRTNVVQGTAHVPSTGSTTTPSPPAFQNPAISSGVSTGPVSATNESEGFGYMHFSLEDVVRIQSEYNAAVKVKNAPLSTTQGSKSLLSNIQYTPSERNQGNCGNCWVWASTGVIENALTVQNGIKDRLSIQYFDSNYNGGSATTGACNGGWASTFANFYSTSGFKQVIPWSNTNAYYNDRYACSYGCGAQTPASSISTTPNHPVTSISTSWLSTYSVSQAQAIANIKAQIDANKAVWWAFFLPDSSSWSAFSSYWSGQTEAALWNPDTYNNKVYGSSGGGHAVIIVGYDDSSSDPNQRYWIVLNSWGSNSGRPNGLFRLKMNMDYSGRSSNGYQSHYFSIFNVNYGASTQTGSIYNSSNPTGARIWLDGTDTGKNTPNTLSSITAGTHSVTYKLTNYNDYTTSATVTGGQTTTVQGSLTPSGSTSSISNDPYASYLWGLHNTGQTGGTADADIDAPEAWAVTKGSTSVIVGVVDSGVDYNHPDLKANVIGGYNAITGTTNPMDDNGHGTHCAGTIGAVGNNGIGVVGVNWNVKIMPLKFLDEDGYGYTSDAIEAFGWGYSRGVRIFSNSWGGYGTDTALQDAISQYSDALFICAAGNDGSNTDVYPQSPSALPNANIIAVAATDHRDNLASFSNYGASTVDVAAPGVSIYSTYPGSSYAYMDGTSMATPHVAGVAALVKAVNSGYTVAQVKQAILSGVDVKSGLSGKCVTGGRVNAGNLLKDISSMDLVTTIGVFRGRTWYLDYSGNGVWNGPATDRQYTFGLVGDVPLTGDWNGDGKTSIGVFRGRTWYLDYNGNGVWNGPTTDRQYTFGLVGDVPITGDWNGDGKTSIGVFRGRTWYLDYNGNGVWNGPTVDRQYTFGLVGDVPITGDWNGDGKTSIGVFRGRTWYLDYNGNGVWNGPTVDRQYTFGLVGDVPITGDWNGDGKTSIGVFRGRTWYLDYNGNGVWNGPTVDRQYTFGLVGDVPVTGVWSGTSGTASIVSIKSDPIKKPDNHFKFPSVSKSVAPVSNIPVPVMSDSYLNPSSTFNGVMNKNPLAVNINGLG</sequence>
<proteinExistence type="inferred from homology"/>
<dbReference type="KEGG" id="mrtj:KHC33_01205"/>
<feature type="active site" description="Charge relay system" evidence="5 6">
    <location>
        <position position="715"/>
    </location>
</feature>
<reference evidence="9 10" key="1">
    <citation type="submission" date="2021-05" db="EMBL/GenBank/DDBJ databases">
        <title>A novel Methanospirillum isolate from a pyrite-forming mixed culture.</title>
        <authorList>
            <person name="Bunk B."/>
            <person name="Sproer C."/>
            <person name="Spring S."/>
            <person name="Pester M."/>
        </authorList>
    </citation>
    <scope>NUCLEOTIDE SEQUENCE [LARGE SCALE GENOMIC DNA]</scope>
    <source>
        <strain evidence="9 10">J.3.6.1-F.2.7.3</strain>
    </source>
</reference>
<dbReference type="SUPFAM" id="SSF69318">
    <property type="entry name" value="Integrin alpha N-terminal domain"/>
    <property type="match status" value="1"/>
</dbReference>
<keyword evidence="10" id="KW-1185">Reference proteome</keyword>
<keyword evidence="2 6" id="KW-0645">Protease</keyword>
<dbReference type="GO" id="GO:0006508">
    <property type="term" value="P:proteolysis"/>
    <property type="evidence" value="ECO:0007669"/>
    <property type="project" value="UniProtKB-KW"/>
</dbReference>
<dbReference type="SUPFAM" id="SSF52743">
    <property type="entry name" value="Subtilisin-like"/>
    <property type="match status" value="1"/>
</dbReference>
<evidence type="ECO:0000256" key="3">
    <source>
        <dbReference type="ARBA" id="ARBA00022801"/>
    </source>
</evidence>
<feature type="domain" description="Peptidase C1A papain C-terminal" evidence="8">
    <location>
        <begin position="295"/>
        <end position="549"/>
    </location>
</feature>
<dbReference type="GO" id="GO:0008234">
    <property type="term" value="F:cysteine-type peptidase activity"/>
    <property type="evidence" value="ECO:0007669"/>
    <property type="project" value="InterPro"/>
</dbReference>
<dbReference type="CDD" id="cd07473">
    <property type="entry name" value="Peptidases_S8_Subtilisin_like"/>
    <property type="match status" value="1"/>
</dbReference>
<dbReference type="PROSITE" id="PS00139">
    <property type="entry name" value="THIOL_PROTEASE_CYS"/>
    <property type="match status" value="1"/>
</dbReference>
<gene>
    <name evidence="9" type="ORF">KHC33_01205</name>
</gene>
<dbReference type="AlphaFoldDB" id="A0A8E7B160"/>
<feature type="active site" description="Charge relay system" evidence="5 6">
    <location>
        <position position="873"/>
    </location>
</feature>
<evidence type="ECO:0000256" key="1">
    <source>
        <dbReference type="ARBA" id="ARBA00011073"/>
    </source>
</evidence>
<keyword evidence="3 6" id="KW-0378">Hydrolase</keyword>
<dbReference type="SUPFAM" id="SSF54001">
    <property type="entry name" value="Cysteine proteinases"/>
    <property type="match status" value="1"/>
</dbReference>
<evidence type="ECO:0000256" key="7">
    <source>
        <dbReference type="RuleBase" id="RU003355"/>
    </source>
</evidence>
<dbReference type="Gene3D" id="3.40.50.200">
    <property type="entry name" value="Peptidase S8/S53 domain"/>
    <property type="match status" value="1"/>
</dbReference>
<dbReference type="InterPro" id="IPR036852">
    <property type="entry name" value="Peptidase_S8/S53_dom_sf"/>
</dbReference>
<dbReference type="InterPro" id="IPR000209">
    <property type="entry name" value="Peptidase_S8/S53_dom"/>
</dbReference>
<dbReference type="PROSITE" id="PS00137">
    <property type="entry name" value="SUBTILASE_HIS"/>
    <property type="match status" value="1"/>
</dbReference>